<name>A0ABP8UZ18_9GAMM</name>
<dbReference type="EMBL" id="BAABFL010000074">
    <property type="protein sequence ID" value="GAA4648443.1"/>
    <property type="molecule type" value="Genomic_DNA"/>
</dbReference>
<keyword evidence="2 8" id="KW-0813">Transport</keyword>
<dbReference type="InterPro" id="IPR011662">
    <property type="entry name" value="Secretin/TonB_short_N"/>
</dbReference>
<dbReference type="PRINTS" id="PR00811">
    <property type="entry name" value="BCTERIALGSPD"/>
</dbReference>
<dbReference type="InterPro" id="IPR013355">
    <property type="entry name" value="Pilus_4_PilQ"/>
</dbReference>
<evidence type="ECO:0000313" key="10">
    <source>
        <dbReference type="EMBL" id="GAA4648443.1"/>
    </source>
</evidence>
<sequence>MTSAVAAILESIDAASLPGDKVELKLEFDGRPPQIKGYTIEQPARIAIDLLGTLSNVPKYNEIGFANARNVAVLETNERTRLIVSLNNPAGYSTRTEGKNLYIMIGDGREGTAESFPEPESGMEGARGRYGVKEISDINFHRGEAGEGNIVITLASSDATMDLDETGGRLELSFPGVSLPEGLNNRLDVVDFATPVKFIDARVRDGNALVVIEPEGEYDYLAWQAENKLTVSVKPLTKEESEELKKERFAYEGEKLSLNFQDIEVRSVLQLIADFKDLNLVASDTVGGNVTLRLKNVPWDQALDIVLKSKGLDKRLESNVLTVAPAEELAARERQELESKQQINELAPLVSQILQINYASADEVASVLLGGEGNRTLSDRGSVQVVERTNSLLIQETREKLDAIMDLVEKIDVPVKQVQIEARIVTADTSFEKNIGVKWSGSKGQDGDKNKIDNMFVDLSTAGSSGFTWGFVTDNTTLSLELSALEADGGGEVISQPKIVTSDKQKATIKNGTEIPYQEASSSGATSTSFKEAVLSLEVTPQITPDGRVIMDIKVTNDSVKSTGGSSSSVPSIDKNEVQTKVLVNDGETLVIGGIFNNIQTQGKSKVPLLGDLPGVGALFSRTTNSNIKKEVLIFITPKIISDTLALR</sequence>
<dbReference type="SMART" id="SM00965">
    <property type="entry name" value="STN"/>
    <property type="match status" value="1"/>
</dbReference>
<protein>
    <submittedName>
        <fullName evidence="10">Type 4a pilus secretin PilQ</fullName>
    </submittedName>
</protein>
<dbReference type="Pfam" id="PF00263">
    <property type="entry name" value="Secretin"/>
    <property type="match status" value="1"/>
</dbReference>
<gene>
    <name evidence="10" type="primary">pilQ</name>
    <name evidence="10" type="ORF">GCM10023116_07120</name>
</gene>
<dbReference type="Gene3D" id="3.30.1370.120">
    <property type="match status" value="1"/>
</dbReference>
<accession>A0ABP8UZ18</accession>
<dbReference type="PANTHER" id="PTHR30604:SF1">
    <property type="entry name" value="DNA UTILIZATION PROTEIN HOFQ"/>
    <property type="match status" value="1"/>
</dbReference>
<evidence type="ECO:0000256" key="1">
    <source>
        <dbReference type="ARBA" id="ARBA00004370"/>
    </source>
</evidence>
<evidence type="ECO:0000313" key="11">
    <source>
        <dbReference type="Proteomes" id="UP001500604"/>
    </source>
</evidence>
<comment type="similarity">
    <text evidence="7">Belongs to the bacterial secretin family.</text>
</comment>
<organism evidence="10 11">
    <name type="scientific">Kistimonas scapharcae</name>
    <dbReference type="NCBI Taxonomy" id="1036133"/>
    <lineage>
        <taxon>Bacteria</taxon>
        <taxon>Pseudomonadati</taxon>
        <taxon>Pseudomonadota</taxon>
        <taxon>Gammaproteobacteria</taxon>
        <taxon>Oceanospirillales</taxon>
        <taxon>Endozoicomonadaceae</taxon>
        <taxon>Kistimonas</taxon>
    </lineage>
</organism>
<evidence type="ECO:0000259" key="9">
    <source>
        <dbReference type="SMART" id="SM00965"/>
    </source>
</evidence>
<keyword evidence="5" id="KW-0472">Membrane</keyword>
<evidence type="ECO:0000256" key="4">
    <source>
        <dbReference type="ARBA" id="ARBA00022927"/>
    </source>
</evidence>
<evidence type="ECO:0000256" key="5">
    <source>
        <dbReference type="ARBA" id="ARBA00023136"/>
    </source>
</evidence>
<dbReference type="InterPro" id="IPR001775">
    <property type="entry name" value="GspD/PilQ"/>
</dbReference>
<feature type="domain" description="Secretin/TonB short N-terminal" evidence="9">
    <location>
        <begin position="278"/>
        <end position="326"/>
    </location>
</feature>
<dbReference type="InterPro" id="IPR005644">
    <property type="entry name" value="NolW-like"/>
</dbReference>
<keyword evidence="4" id="KW-0653">Protein transport</keyword>
<dbReference type="InterPro" id="IPR051808">
    <property type="entry name" value="Type_IV_pilus_biogenesis"/>
</dbReference>
<evidence type="ECO:0000256" key="3">
    <source>
        <dbReference type="ARBA" id="ARBA00022729"/>
    </source>
</evidence>
<dbReference type="InterPro" id="IPR004846">
    <property type="entry name" value="T2SS/T3SS_dom"/>
</dbReference>
<evidence type="ECO:0000256" key="2">
    <source>
        <dbReference type="ARBA" id="ARBA00022448"/>
    </source>
</evidence>
<keyword evidence="11" id="KW-1185">Reference proteome</keyword>
<dbReference type="Pfam" id="PF07660">
    <property type="entry name" value="STN"/>
    <property type="match status" value="1"/>
</dbReference>
<dbReference type="NCBIfam" id="TIGR02515">
    <property type="entry name" value="IV_pilus_PilQ"/>
    <property type="match status" value="1"/>
</dbReference>
<keyword evidence="6" id="KW-0998">Cell outer membrane</keyword>
<dbReference type="Gene3D" id="3.30.1370.130">
    <property type="match status" value="1"/>
</dbReference>
<evidence type="ECO:0000256" key="7">
    <source>
        <dbReference type="RuleBase" id="RU004003"/>
    </source>
</evidence>
<keyword evidence="3" id="KW-0732">Signal</keyword>
<comment type="caution">
    <text evidence="10">The sequence shown here is derived from an EMBL/GenBank/DDBJ whole genome shotgun (WGS) entry which is preliminary data.</text>
</comment>
<dbReference type="Gene3D" id="2.60.40.3470">
    <property type="match status" value="1"/>
</dbReference>
<proteinExistence type="inferred from homology"/>
<dbReference type="Pfam" id="PF03958">
    <property type="entry name" value="Secretin_N"/>
    <property type="match status" value="1"/>
</dbReference>
<dbReference type="Pfam" id="PF11741">
    <property type="entry name" value="AMIN"/>
    <property type="match status" value="1"/>
</dbReference>
<dbReference type="PANTHER" id="PTHR30604">
    <property type="entry name" value="PROTEIN TRANSPORT PROTEIN HOFQ"/>
    <property type="match status" value="1"/>
</dbReference>
<dbReference type="Proteomes" id="UP001500604">
    <property type="component" value="Unassembled WGS sequence"/>
</dbReference>
<reference evidence="11" key="1">
    <citation type="journal article" date="2019" name="Int. J. Syst. Evol. Microbiol.">
        <title>The Global Catalogue of Microorganisms (GCM) 10K type strain sequencing project: providing services to taxonomists for standard genome sequencing and annotation.</title>
        <authorList>
            <consortium name="The Broad Institute Genomics Platform"/>
            <consortium name="The Broad Institute Genome Sequencing Center for Infectious Disease"/>
            <person name="Wu L."/>
            <person name="Ma J."/>
        </authorList>
    </citation>
    <scope>NUCLEOTIDE SEQUENCE [LARGE SCALE GENOMIC DNA]</scope>
    <source>
        <strain evidence="11">JCM 17805</strain>
    </source>
</reference>
<evidence type="ECO:0000256" key="8">
    <source>
        <dbReference type="RuleBase" id="RU004004"/>
    </source>
</evidence>
<dbReference type="InterPro" id="IPR038591">
    <property type="entry name" value="NolW-like_sf"/>
</dbReference>
<comment type="subcellular location">
    <subcellularLocation>
        <location evidence="8">Cell outer membrane</location>
    </subcellularLocation>
    <subcellularLocation>
        <location evidence="1">Membrane</location>
    </subcellularLocation>
</comment>
<evidence type="ECO:0000256" key="6">
    <source>
        <dbReference type="ARBA" id="ARBA00023237"/>
    </source>
</evidence>
<dbReference type="InterPro" id="IPR021731">
    <property type="entry name" value="AMIN_dom"/>
</dbReference>